<dbReference type="InterPro" id="IPR005002">
    <property type="entry name" value="PMM"/>
</dbReference>
<feature type="binding site" evidence="12">
    <location>
        <position position="12"/>
    </location>
    <ligand>
        <name>Mg(2+)</name>
        <dbReference type="ChEBI" id="CHEBI:18420"/>
        <label>1</label>
    </ligand>
</feature>
<evidence type="ECO:0000256" key="4">
    <source>
        <dbReference type="ARBA" id="ARBA00011738"/>
    </source>
</evidence>
<keyword evidence="7 12" id="KW-0479">Metal-binding</keyword>
<feature type="binding site" evidence="11">
    <location>
        <position position="181"/>
    </location>
    <ligand>
        <name>alpha-D-mannose 1-phosphate</name>
        <dbReference type="ChEBI" id="CHEBI:58409"/>
    </ligand>
</feature>
<dbReference type="Proteomes" id="UP001430953">
    <property type="component" value="Unassembled WGS sequence"/>
</dbReference>
<dbReference type="Pfam" id="PF03332">
    <property type="entry name" value="PMM"/>
    <property type="match status" value="1"/>
</dbReference>
<gene>
    <name evidence="14" type="ORF">PUN28_017724</name>
</gene>
<dbReference type="EMBL" id="JADYXP020000021">
    <property type="protein sequence ID" value="KAL0103632.1"/>
    <property type="molecule type" value="Genomic_DNA"/>
</dbReference>
<evidence type="ECO:0000256" key="5">
    <source>
        <dbReference type="ARBA" id="ARBA00012730"/>
    </source>
</evidence>
<proteinExistence type="inferred from homology"/>
<dbReference type="AlphaFoldDB" id="A0AAW2EPM2"/>
<feature type="active site" description="Nucleophile" evidence="10">
    <location>
        <position position="10"/>
    </location>
</feature>
<dbReference type="SFLD" id="SFLDS00003">
    <property type="entry name" value="Haloacid_Dehalogenase"/>
    <property type="match status" value="1"/>
</dbReference>
<dbReference type="PANTHER" id="PTHR10466">
    <property type="entry name" value="PHOSPHOMANNOMUTASE"/>
    <property type="match status" value="1"/>
</dbReference>
<evidence type="ECO:0000313" key="15">
    <source>
        <dbReference type="Proteomes" id="UP001430953"/>
    </source>
</evidence>
<dbReference type="InterPro" id="IPR036412">
    <property type="entry name" value="HAD-like_sf"/>
</dbReference>
<dbReference type="EC" id="5.4.2.8" evidence="5 13"/>
<keyword evidence="6 13" id="KW-0963">Cytoplasm</keyword>
<dbReference type="FunFam" id="3.30.1240.20:FF:000001">
    <property type="entry name" value="Phosphomannomutase"/>
    <property type="match status" value="1"/>
</dbReference>
<comment type="subcellular location">
    <subcellularLocation>
        <location evidence="1 13">Cytoplasm</location>
    </subcellularLocation>
</comment>
<comment type="catalytic activity">
    <reaction evidence="13">
        <text>alpha-D-mannose 1-phosphate = D-mannose 6-phosphate</text>
        <dbReference type="Rhea" id="RHEA:11140"/>
        <dbReference type="ChEBI" id="CHEBI:58409"/>
        <dbReference type="ChEBI" id="CHEBI:58735"/>
        <dbReference type="EC" id="5.4.2.8"/>
    </reaction>
</comment>
<sequence>MSKKIICLFDVDGTITEPQQPITPSVEKFLYETVKKEFDIAVVGGSMLWKIQEQLGGEHIFEKYKYVFAENGLVAFKHGNALPSQSIQNMLGEDSLQDFINFSLRYISELKLPFKRGTFIEFRKGIINVSPVGRNCTKKEREQFNEYDNEHHIREKFIQALKKEFPDLGLIYSIGGQISFDVFPIGWDKTYCLRHIQGYDEIHFFGDKTIEGGNDYEIYESDLTIGHRVTGPKDTVNQLNVLLTLVKENREKEQSNVSMQCVL</sequence>
<feature type="binding site" evidence="11">
    <location>
        <position position="123"/>
    </location>
    <ligand>
        <name>alpha-D-mannose 1-phosphate</name>
        <dbReference type="ChEBI" id="CHEBI:58409"/>
    </ligand>
</feature>
<feature type="binding site" evidence="11">
    <location>
        <position position="179"/>
    </location>
    <ligand>
        <name>alpha-D-mannose 1-phosphate</name>
        <dbReference type="ChEBI" id="CHEBI:58409"/>
    </ligand>
</feature>
<feature type="binding site" evidence="12">
    <location>
        <position position="224"/>
    </location>
    <ligand>
        <name>Mg(2+)</name>
        <dbReference type="ChEBI" id="CHEBI:18420"/>
        <label>1</label>
    </ligand>
</feature>
<dbReference type="InterPro" id="IPR006379">
    <property type="entry name" value="HAD-SF_hydro_IIB"/>
</dbReference>
<dbReference type="GO" id="GO:0006487">
    <property type="term" value="P:protein N-linked glycosylation"/>
    <property type="evidence" value="ECO:0007669"/>
    <property type="project" value="TreeGrafter"/>
</dbReference>
<organism evidence="14 15">
    <name type="scientific">Cardiocondyla obscurior</name>
    <dbReference type="NCBI Taxonomy" id="286306"/>
    <lineage>
        <taxon>Eukaryota</taxon>
        <taxon>Metazoa</taxon>
        <taxon>Ecdysozoa</taxon>
        <taxon>Arthropoda</taxon>
        <taxon>Hexapoda</taxon>
        <taxon>Insecta</taxon>
        <taxon>Pterygota</taxon>
        <taxon>Neoptera</taxon>
        <taxon>Endopterygota</taxon>
        <taxon>Hymenoptera</taxon>
        <taxon>Apocrita</taxon>
        <taxon>Aculeata</taxon>
        <taxon>Formicoidea</taxon>
        <taxon>Formicidae</taxon>
        <taxon>Myrmicinae</taxon>
        <taxon>Cardiocondyla</taxon>
    </lineage>
</organism>
<evidence type="ECO:0000256" key="6">
    <source>
        <dbReference type="ARBA" id="ARBA00022490"/>
    </source>
</evidence>
<dbReference type="InterPro" id="IPR023214">
    <property type="entry name" value="HAD_sf"/>
</dbReference>
<dbReference type="SUPFAM" id="SSF56784">
    <property type="entry name" value="HAD-like"/>
    <property type="match status" value="1"/>
</dbReference>
<evidence type="ECO:0000256" key="12">
    <source>
        <dbReference type="PIRSR" id="PIRSR605002-3"/>
    </source>
</evidence>
<feature type="active site" description="Proton donor/acceptor" evidence="10">
    <location>
        <position position="12"/>
    </location>
</feature>
<evidence type="ECO:0000256" key="3">
    <source>
        <dbReference type="ARBA" id="ARBA00009736"/>
    </source>
</evidence>
<protein>
    <recommendedName>
        <fullName evidence="5 13">Phosphomannomutase</fullName>
        <ecNumber evidence="5 13">5.4.2.8</ecNumber>
    </recommendedName>
</protein>
<keyword evidence="9 13" id="KW-0413">Isomerase</keyword>
<accession>A0AAW2EPM2</accession>
<evidence type="ECO:0000313" key="14">
    <source>
        <dbReference type="EMBL" id="KAL0103632.1"/>
    </source>
</evidence>
<reference evidence="14 15" key="1">
    <citation type="submission" date="2023-03" db="EMBL/GenBank/DDBJ databases">
        <title>High recombination rates correlate with genetic variation in Cardiocondyla obscurior ants.</title>
        <authorList>
            <person name="Errbii M."/>
        </authorList>
    </citation>
    <scope>NUCLEOTIDE SEQUENCE [LARGE SCALE GENOMIC DNA]</scope>
    <source>
        <strain evidence="14">Alpha-2009</strain>
        <tissue evidence="14">Whole body</tissue>
    </source>
</reference>
<dbReference type="GO" id="GO:0006013">
    <property type="term" value="P:mannose metabolic process"/>
    <property type="evidence" value="ECO:0007669"/>
    <property type="project" value="TreeGrafter"/>
</dbReference>
<dbReference type="Gene3D" id="3.30.1240.20">
    <property type="match status" value="1"/>
</dbReference>
<feature type="binding site" evidence="11">
    <location>
        <position position="134"/>
    </location>
    <ligand>
        <name>alpha-D-mannose 1-phosphate</name>
        <dbReference type="ChEBI" id="CHEBI:58409"/>
    </ligand>
</feature>
<evidence type="ECO:0000256" key="7">
    <source>
        <dbReference type="ARBA" id="ARBA00022723"/>
    </source>
</evidence>
<feature type="binding site" evidence="11">
    <location>
        <position position="141"/>
    </location>
    <ligand>
        <name>alpha-D-mannose 1-phosphate</name>
        <dbReference type="ChEBI" id="CHEBI:58409"/>
    </ligand>
</feature>
<keyword evidence="15" id="KW-1185">Reference proteome</keyword>
<dbReference type="GO" id="GO:0005829">
    <property type="term" value="C:cytosol"/>
    <property type="evidence" value="ECO:0007669"/>
    <property type="project" value="TreeGrafter"/>
</dbReference>
<dbReference type="NCBIfam" id="TIGR01484">
    <property type="entry name" value="HAD-SF-IIB"/>
    <property type="match status" value="1"/>
</dbReference>
<evidence type="ECO:0000256" key="11">
    <source>
        <dbReference type="PIRSR" id="PIRSR605002-2"/>
    </source>
</evidence>
<evidence type="ECO:0000256" key="1">
    <source>
        <dbReference type="ARBA" id="ARBA00004496"/>
    </source>
</evidence>
<dbReference type="InterPro" id="IPR043169">
    <property type="entry name" value="PMM_cap"/>
</dbReference>
<comment type="subunit">
    <text evidence="4 13">Homodimer.</text>
</comment>
<dbReference type="PANTHER" id="PTHR10466:SF0">
    <property type="entry name" value="PHOSPHOMANNOMUTASE"/>
    <property type="match status" value="1"/>
</dbReference>
<feature type="binding site" evidence="12">
    <location>
        <position position="207"/>
    </location>
    <ligand>
        <name>Mg(2+)</name>
        <dbReference type="ChEBI" id="CHEBI:18420"/>
        <label>1</label>
    </ligand>
</feature>
<dbReference type="GO" id="GO:0009298">
    <property type="term" value="P:GDP-mannose biosynthetic process"/>
    <property type="evidence" value="ECO:0007669"/>
    <property type="project" value="InterPro"/>
</dbReference>
<evidence type="ECO:0000256" key="13">
    <source>
        <dbReference type="RuleBase" id="RU361118"/>
    </source>
</evidence>
<dbReference type="GO" id="GO:0004615">
    <property type="term" value="F:phosphomannomutase activity"/>
    <property type="evidence" value="ECO:0007669"/>
    <property type="project" value="UniProtKB-EC"/>
</dbReference>
<comment type="caution">
    <text evidence="14">The sequence shown here is derived from an EMBL/GenBank/DDBJ whole genome shotgun (WGS) entry which is preliminary data.</text>
</comment>
<dbReference type="GO" id="GO:0046872">
    <property type="term" value="F:metal ion binding"/>
    <property type="evidence" value="ECO:0007669"/>
    <property type="project" value="UniProtKB-KW"/>
</dbReference>
<dbReference type="SFLD" id="SFLDG01143">
    <property type="entry name" value="C2.B.3:_Phosphomannomutase_Lik"/>
    <property type="match status" value="1"/>
</dbReference>
<dbReference type="Gene3D" id="3.40.50.1000">
    <property type="entry name" value="HAD superfamily/HAD-like"/>
    <property type="match status" value="1"/>
</dbReference>
<name>A0AAW2EPM2_9HYME</name>
<dbReference type="SFLD" id="SFLDG01140">
    <property type="entry name" value="C2.B:_Phosphomannomutase_and_P"/>
    <property type="match status" value="1"/>
</dbReference>
<dbReference type="CDD" id="cd02585">
    <property type="entry name" value="HAD_PMM"/>
    <property type="match status" value="1"/>
</dbReference>
<comment type="cofactor">
    <cofactor evidence="12">
        <name>Mg(2+)</name>
        <dbReference type="ChEBI" id="CHEBI:18420"/>
    </cofactor>
</comment>
<comment type="pathway">
    <text evidence="2 13">Nucleotide-sugar biosynthesis; GDP-alpha-D-mannose biosynthesis; alpha-D-mannose 1-phosphate from D-fructose 6-phosphate: step 2/2.</text>
</comment>
<evidence type="ECO:0000256" key="9">
    <source>
        <dbReference type="ARBA" id="ARBA00023235"/>
    </source>
</evidence>
<comment type="similarity">
    <text evidence="3 13">Belongs to the eukaryotic PMM family.</text>
</comment>
<evidence type="ECO:0000256" key="10">
    <source>
        <dbReference type="PIRSR" id="PIRSR605002-1"/>
    </source>
</evidence>
<feature type="binding site" evidence="12">
    <location>
        <position position="219"/>
    </location>
    <ligand>
        <name>Mg(2+)</name>
        <dbReference type="ChEBI" id="CHEBI:18420"/>
        <label>1</label>
    </ligand>
</feature>
<evidence type="ECO:0000256" key="8">
    <source>
        <dbReference type="ARBA" id="ARBA00022842"/>
    </source>
</evidence>
<feature type="binding site" evidence="12">
    <location>
        <position position="10"/>
    </location>
    <ligand>
        <name>Mg(2+)</name>
        <dbReference type="ChEBI" id="CHEBI:18420"/>
        <label>1</label>
    </ligand>
</feature>
<evidence type="ECO:0000256" key="2">
    <source>
        <dbReference type="ARBA" id="ARBA00004699"/>
    </source>
</evidence>
<keyword evidence="8 12" id="KW-0460">Magnesium</keyword>
<comment type="function">
    <text evidence="13">Involved in the synthesis of the GDP-mannose and dolichol-phosphate-mannose required for a number of critical mannosyl transfer reactions.</text>
</comment>